<dbReference type="PANTHER" id="PTHR44068">
    <property type="entry name" value="ZGC:194242"/>
    <property type="match status" value="1"/>
</dbReference>
<dbReference type="EMBL" id="CP012159">
    <property type="protein sequence ID" value="AKT43987.1"/>
    <property type="molecule type" value="Genomic_DNA"/>
</dbReference>
<dbReference type="Proteomes" id="UP000067626">
    <property type="component" value="Chromosome"/>
</dbReference>
<evidence type="ECO:0000313" key="3">
    <source>
        <dbReference type="EMBL" id="AKT43987.1"/>
    </source>
</evidence>
<protein>
    <recommendedName>
        <fullName evidence="2">Methyltransferase type 11 domain-containing protein</fullName>
    </recommendedName>
</protein>
<keyword evidence="1" id="KW-0808">Transferase</keyword>
<reference evidence="3 4" key="1">
    <citation type="submission" date="2015-07" db="EMBL/GenBank/DDBJ databases">
        <title>Genome analysis of myxobacterium Chondromyces crocatus Cm c5 reveals a high potential for natural compound synthesis and the genetic basis for the loss of fruiting body formation.</title>
        <authorList>
            <person name="Zaburannyi N."/>
            <person name="Bunk B."/>
            <person name="Maier J."/>
            <person name="Overmann J."/>
            <person name="Mueller R."/>
        </authorList>
    </citation>
    <scope>NUCLEOTIDE SEQUENCE [LARGE SCALE GENOMIC DNA]</scope>
    <source>
        <strain evidence="3 4">Cm c5</strain>
    </source>
</reference>
<keyword evidence="4" id="KW-1185">Reference proteome</keyword>
<evidence type="ECO:0000256" key="1">
    <source>
        <dbReference type="ARBA" id="ARBA00022679"/>
    </source>
</evidence>
<dbReference type="RefSeq" id="WP_050435384.1">
    <property type="nucleotide sequence ID" value="NZ_CP012159.1"/>
</dbReference>
<evidence type="ECO:0000313" key="4">
    <source>
        <dbReference type="Proteomes" id="UP000067626"/>
    </source>
</evidence>
<dbReference type="PANTHER" id="PTHR44068:SF11">
    <property type="entry name" value="GERANYL DIPHOSPHATE 2-C-METHYLTRANSFERASE"/>
    <property type="match status" value="1"/>
</dbReference>
<dbReference type="KEGG" id="ccro:CMC5_082250"/>
<proteinExistence type="predicted"/>
<dbReference type="AlphaFoldDB" id="A0A0K1ETK7"/>
<dbReference type="PATRIC" id="fig|52.7.peg.9043"/>
<evidence type="ECO:0000259" key="2">
    <source>
        <dbReference type="Pfam" id="PF08241"/>
    </source>
</evidence>
<sequence>MPSAIPEEALESRKQAVQSHWQQEACGTRGVAEEDRKAFFEQIEQERYMWEPYIPLFAQFESGRGKSVLEVGVGAGTDFVNWVRHGAEATGVDLTERGVMLTRERLSLEGLSATVIQADAEALPFADASFDLVYSYGVLHHSPHTVRAVSEVHRVLKPGGTARVMVYHLHSWAVWMVWAMNCAAQGRPWKSPRWAAYHHLESPGTKTYTREEALTLFSSFSKVEARSQLCSGDLLSFRRSAKYSSGLHALAWEYYPRRLVQLAGNRFGLALMIEAQK</sequence>
<name>A0A0K1ETK7_CHOCO</name>
<dbReference type="SUPFAM" id="SSF53335">
    <property type="entry name" value="S-adenosyl-L-methionine-dependent methyltransferases"/>
    <property type="match status" value="1"/>
</dbReference>
<dbReference type="GO" id="GO:0008757">
    <property type="term" value="F:S-adenosylmethionine-dependent methyltransferase activity"/>
    <property type="evidence" value="ECO:0007669"/>
    <property type="project" value="InterPro"/>
</dbReference>
<dbReference type="InterPro" id="IPR029063">
    <property type="entry name" value="SAM-dependent_MTases_sf"/>
</dbReference>
<organism evidence="3 4">
    <name type="scientific">Chondromyces crocatus</name>
    <dbReference type="NCBI Taxonomy" id="52"/>
    <lineage>
        <taxon>Bacteria</taxon>
        <taxon>Pseudomonadati</taxon>
        <taxon>Myxococcota</taxon>
        <taxon>Polyangia</taxon>
        <taxon>Polyangiales</taxon>
        <taxon>Polyangiaceae</taxon>
        <taxon>Chondromyces</taxon>
    </lineage>
</organism>
<dbReference type="CDD" id="cd02440">
    <property type="entry name" value="AdoMet_MTases"/>
    <property type="match status" value="1"/>
</dbReference>
<dbReference type="InterPro" id="IPR050447">
    <property type="entry name" value="Erg6_SMT_methyltransf"/>
</dbReference>
<dbReference type="STRING" id="52.CMC5_082250"/>
<dbReference type="Pfam" id="PF08241">
    <property type="entry name" value="Methyltransf_11"/>
    <property type="match status" value="1"/>
</dbReference>
<dbReference type="InterPro" id="IPR013216">
    <property type="entry name" value="Methyltransf_11"/>
</dbReference>
<accession>A0A0K1ETK7</accession>
<dbReference type="Gene3D" id="3.40.50.150">
    <property type="entry name" value="Vaccinia Virus protein VP39"/>
    <property type="match status" value="1"/>
</dbReference>
<gene>
    <name evidence="3" type="ORF">CMC5_082250</name>
</gene>
<feature type="domain" description="Methyltransferase type 11" evidence="2">
    <location>
        <begin position="69"/>
        <end position="162"/>
    </location>
</feature>